<dbReference type="PROSITE" id="PS00667">
    <property type="entry name" value="COMPLEX1_ND1_1"/>
    <property type="match status" value="1"/>
</dbReference>
<dbReference type="EMBL" id="FQVB01000006">
    <property type="protein sequence ID" value="SHE66211.1"/>
    <property type="molecule type" value="Genomic_DNA"/>
</dbReference>
<feature type="transmembrane region" description="Helical" evidence="5">
    <location>
        <begin position="206"/>
        <end position="223"/>
    </location>
</feature>
<dbReference type="Pfam" id="PF00146">
    <property type="entry name" value="NADHdh"/>
    <property type="match status" value="1"/>
</dbReference>
<dbReference type="OrthoDB" id="9803734at2"/>
<feature type="transmembrane region" description="Helical" evidence="5">
    <location>
        <begin position="282"/>
        <end position="302"/>
    </location>
</feature>
<feature type="transmembrane region" description="Helical" evidence="5">
    <location>
        <begin position="176"/>
        <end position="194"/>
    </location>
</feature>
<comment type="similarity">
    <text evidence="5 6">Belongs to the complex I subunit 1 family.</text>
</comment>
<keyword evidence="2 5" id="KW-0812">Transmembrane</keyword>
<dbReference type="GO" id="GO:0009060">
    <property type="term" value="P:aerobic respiration"/>
    <property type="evidence" value="ECO:0007669"/>
    <property type="project" value="TreeGrafter"/>
</dbReference>
<name>A0A1M4VB58_9BACT</name>
<dbReference type="PANTHER" id="PTHR11432">
    <property type="entry name" value="NADH DEHYDROGENASE SUBUNIT 1"/>
    <property type="match status" value="1"/>
</dbReference>
<feature type="transmembrane region" description="Helical" evidence="5">
    <location>
        <begin position="322"/>
        <end position="341"/>
    </location>
</feature>
<comment type="caution">
    <text evidence="5">Lacks conserved residue(s) required for the propagation of feature annotation.</text>
</comment>
<protein>
    <recommendedName>
        <fullName evidence="5">NADH-quinone oxidoreductase subunit H</fullName>
        <ecNumber evidence="5">7.1.1.-</ecNumber>
    </recommendedName>
    <alternativeName>
        <fullName evidence="5">NADH dehydrogenase I subunit H</fullName>
    </alternativeName>
    <alternativeName>
        <fullName evidence="5">NDH-1 subunit H</fullName>
    </alternativeName>
</protein>
<feature type="transmembrane region" description="Helical" evidence="5">
    <location>
        <begin position="133"/>
        <end position="155"/>
    </location>
</feature>
<dbReference type="InterPro" id="IPR001694">
    <property type="entry name" value="NADH_UbQ_OxRdtase_su1/FPO"/>
</dbReference>
<dbReference type="STRING" id="1121391.SAMN02745206_00615"/>
<dbReference type="InterPro" id="IPR018086">
    <property type="entry name" value="NADH_UbQ_OxRdtase_su1_CS"/>
</dbReference>
<feature type="transmembrane region" description="Helical" evidence="5">
    <location>
        <begin position="257"/>
        <end position="276"/>
    </location>
</feature>
<keyword evidence="5" id="KW-0874">Quinone</keyword>
<evidence type="ECO:0000256" key="3">
    <source>
        <dbReference type="ARBA" id="ARBA00022989"/>
    </source>
</evidence>
<dbReference type="HAMAP" id="MF_01350">
    <property type="entry name" value="NDH1_NuoH"/>
    <property type="match status" value="1"/>
</dbReference>
<accession>A0A1M4VB58</accession>
<keyword evidence="5 6" id="KW-0520">NAD</keyword>
<evidence type="ECO:0000256" key="1">
    <source>
        <dbReference type="ARBA" id="ARBA00004141"/>
    </source>
</evidence>
<evidence type="ECO:0000256" key="6">
    <source>
        <dbReference type="RuleBase" id="RU000471"/>
    </source>
</evidence>
<dbReference type="GO" id="GO:0048038">
    <property type="term" value="F:quinone binding"/>
    <property type="evidence" value="ECO:0007669"/>
    <property type="project" value="UniProtKB-KW"/>
</dbReference>
<proteinExistence type="inferred from homology"/>
<dbReference type="GO" id="GO:0016655">
    <property type="term" value="F:oxidoreductase activity, acting on NAD(P)H, quinone or similar compound as acceptor"/>
    <property type="evidence" value="ECO:0007669"/>
    <property type="project" value="UniProtKB-UniRule"/>
</dbReference>
<dbReference type="AlphaFoldDB" id="A0A1M4VB58"/>
<keyword evidence="5" id="KW-0830">Ubiquinone</keyword>
<reference evidence="8" key="1">
    <citation type="submission" date="2016-11" db="EMBL/GenBank/DDBJ databases">
        <authorList>
            <person name="Varghese N."/>
            <person name="Submissions S."/>
        </authorList>
    </citation>
    <scope>NUCLEOTIDE SEQUENCE [LARGE SCALE GENOMIC DNA]</scope>
    <source>
        <strain evidence="8">DSM 9756</strain>
    </source>
</reference>
<organism evidence="7 8">
    <name type="scientific">Desulfacinum infernum DSM 9756</name>
    <dbReference type="NCBI Taxonomy" id="1121391"/>
    <lineage>
        <taxon>Bacteria</taxon>
        <taxon>Pseudomonadati</taxon>
        <taxon>Thermodesulfobacteriota</taxon>
        <taxon>Syntrophobacteria</taxon>
        <taxon>Syntrophobacterales</taxon>
        <taxon>Syntrophobacteraceae</taxon>
        <taxon>Desulfacinum</taxon>
    </lineage>
</organism>
<dbReference type="Proteomes" id="UP000184076">
    <property type="component" value="Unassembled WGS sequence"/>
</dbReference>
<dbReference type="RefSeq" id="WP_073036850.1">
    <property type="nucleotide sequence ID" value="NZ_FQVB01000006.1"/>
</dbReference>
<dbReference type="EC" id="7.1.1.-" evidence="5"/>
<comment type="catalytic activity">
    <reaction evidence="5">
        <text>a quinone + NADH + 5 H(+)(in) = a quinol + NAD(+) + 4 H(+)(out)</text>
        <dbReference type="Rhea" id="RHEA:57888"/>
        <dbReference type="ChEBI" id="CHEBI:15378"/>
        <dbReference type="ChEBI" id="CHEBI:24646"/>
        <dbReference type="ChEBI" id="CHEBI:57540"/>
        <dbReference type="ChEBI" id="CHEBI:57945"/>
        <dbReference type="ChEBI" id="CHEBI:132124"/>
    </reaction>
</comment>
<keyword evidence="4 5" id="KW-0472">Membrane</keyword>
<evidence type="ECO:0000256" key="4">
    <source>
        <dbReference type="ARBA" id="ARBA00023136"/>
    </source>
</evidence>
<dbReference type="PROSITE" id="PS00668">
    <property type="entry name" value="COMPLEX1_ND1_2"/>
    <property type="match status" value="1"/>
</dbReference>
<dbReference type="GO" id="GO:0005886">
    <property type="term" value="C:plasma membrane"/>
    <property type="evidence" value="ECO:0007669"/>
    <property type="project" value="UniProtKB-SubCell"/>
</dbReference>
<sequence length="342" mass="37501">MDWIVYGVITLIKTAVLLFVLLTAVAYATLMERKVLGFMQLRLGPNRVGPWGLLQPLADGVKLFFKEDISLPVSEPRLYAIAPWVTAVAAITPFLAIPFADTVAPETVEVFGRTVDLAQYGIHRGVIADLPGAVLFILAISSLSTYGVVLGGWASDNRYSLLGGIRVTAQMISYELSLGMAVVGVLLVAGSMRLTEIVDAQARLPFIVYQPLGFVLYLTAAFAEACRTPFDLIECENELVAGYHTEYSSMKFGLFQLAEYAHIITVSAVAVTLYLGGWQGPWLPSGLWFVLKTGALVFFFIWVRATYPRVRYDQLMSFGWKVLLPLSLANILATGCAVAWWG</sequence>
<keyword evidence="8" id="KW-1185">Reference proteome</keyword>
<keyword evidence="3 5" id="KW-1133">Transmembrane helix</keyword>
<evidence type="ECO:0000256" key="5">
    <source>
        <dbReference type="HAMAP-Rule" id="MF_01350"/>
    </source>
</evidence>
<evidence type="ECO:0000313" key="7">
    <source>
        <dbReference type="EMBL" id="SHE66211.1"/>
    </source>
</evidence>
<comment type="subcellular location">
    <subcellularLocation>
        <location evidence="5 6">Cell membrane</location>
        <topology evidence="5 6">Multi-pass membrane protein</topology>
    </subcellularLocation>
    <subcellularLocation>
        <location evidence="1">Membrane</location>
        <topology evidence="1">Multi-pass membrane protein</topology>
    </subcellularLocation>
</comment>
<comment type="function">
    <text evidence="5">NDH-1 shuttles electrons from NADH, via FMN and iron-sulfur (Fe-S) centers, to quinones in the respiratory chain. The immediate electron acceptor for the enzyme in this species is believed to be ubiquinone. Couples the redox reaction to proton translocation (for every two electrons transferred, four hydrogen ions are translocated across the cytoplasmic membrane), and thus conserves the redox energy in a proton gradient. This subunit may bind ubiquinone.</text>
</comment>
<dbReference type="GO" id="GO:0003954">
    <property type="term" value="F:NADH dehydrogenase activity"/>
    <property type="evidence" value="ECO:0007669"/>
    <property type="project" value="TreeGrafter"/>
</dbReference>
<dbReference type="PANTHER" id="PTHR11432:SF3">
    <property type="entry name" value="NADH-UBIQUINONE OXIDOREDUCTASE CHAIN 1"/>
    <property type="match status" value="1"/>
</dbReference>
<dbReference type="NCBIfam" id="NF004741">
    <property type="entry name" value="PRK06076.1-2"/>
    <property type="match status" value="1"/>
</dbReference>
<feature type="transmembrane region" description="Helical" evidence="5">
    <location>
        <begin position="6"/>
        <end position="30"/>
    </location>
</feature>
<evidence type="ECO:0000313" key="8">
    <source>
        <dbReference type="Proteomes" id="UP000184076"/>
    </source>
</evidence>
<evidence type="ECO:0000256" key="2">
    <source>
        <dbReference type="ARBA" id="ARBA00022692"/>
    </source>
</evidence>
<keyword evidence="5" id="KW-1003">Cell membrane</keyword>
<comment type="subunit">
    <text evidence="5">NDH-1 is composed of 14 different subunits. Subunits NuoA, H, J, K, L, M, N constitute the membrane sector of the complex.</text>
</comment>
<gene>
    <name evidence="5" type="primary">nuoH</name>
    <name evidence="7" type="ORF">SAMN02745206_00615</name>
</gene>
<keyword evidence="5" id="KW-1278">Translocase</keyword>